<dbReference type="GO" id="GO:0005886">
    <property type="term" value="C:plasma membrane"/>
    <property type="evidence" value="ECO:0007669"/>
    <property type="project" value="TreeGrafter"/>
</dbReference>
<dbReference type="AlphaFoldDB" id="A0A0L6JNX8"/>
<keyword evidence="1" id="KW-0472">Membrane</keyword>
<evidence type="ECO:0000259" key="2">
    <source>
        <dbReference type="PROSITE" id="PS50887"/>
    </source>
</evidence>
<evidence type="ECO:0000313" key="4">
    <source>
        <dbReference type="Proteomes" id="UP000036923"/>
    </source>
</evidence>
<dbReference type="Pfam" id="PF00990">
    <property type="entry name" value="GGDEF"/>
    <property type="match status" value="1"/>
</dbReference>
<evidence type="ECO:0000313" key="3">
    <source>
        <dbReference type="EMBL" id="KNY27489.1"/>
    </source>
</evidence>
<dbReference type="NCBIfam" id="TIGR00254">
    <property type="entry name" value="GGDEF"/>
    <property type="match status" value="1"/>
</dbReference>
<feature type="transmembrane region" description="Helical" evidence="1">
    <location>
        <begin position="49"/>
        <end position="74"/>
    </location>
</feature>
<dbReference type="STRING" id="398512.Bccel_2760"/>
<dbReference type="GO" id="GO:0052621">
    <property type="term" value="F:diguanylate cyclase activity"/>
    <property type="evidence" value="ECO:0007669"/>
    <property type="project" value="TreeGrafter"/>
</dbReference>
<keyword evidence="4" id="KW-1185">Reference proteome</keyword>
<name>A0A0L6JNX8_9FIRM</name>
<comment type="caution">
    <text evidence="3">The sequence shown here is derived from an EMBL/GenBank/DDBJ whole genome shotgun (WGS) entry which is preliminary data.</text>
</comment>
<dbReference type="SMART" id="SM00267">
    <property type="entry name" value="GGDEF"/>
    <property type="match status" value="1"/>
</dbReference>
<evidence type="ECO:0000256" key="1">
    <source>
        <dbReference type="SAM" id="Phobius"/>
    </source>
</evidence>
<dbReference type="FunFam" id="3.30.70.270:FF:000001">
    <property type="entry name" value="Diguanylate cyclase domain protein"/>
    <property type="match status" value="1"/>
</dbReference>
<dbReference type="InterPro" id="IPR043128">
    <property type="entry name" value="Rev_trsase/Diguanyl_cyclase"/>
</dbReference>
<gene>
    <name evidence="3" type="ORF">Bccel_2760</name>
</gene>
<keyword evidence="1" id="KW-0812">Transmembrane</keyword>
<dbReference type="GO" id="GO:1902201">
    <property type="term" value="P:negative regulation of bacterial-type flagellum-dependent cell motility"/>
    <property type="evidence" value="ECO:0007669"/>
    <property type="project" value="TreeGrafter"/>
</dbReference>
<organism evidence="3 4">
    <name type="scientific">Pseudobacteroides cellulosolvens ATCC 35603 = DSM 2933</name>
    <dbReference type="NCBI Taxonomy" id="398512"/>
    <lineage>
        <taxon>Bacteria</taxon>
        <taxon>Bacillati</taxon>
        <taxon>Bacillota</taxon>
        <taxon>Clostridia</taxon>
        <taxon>Eubacteriales</taxon>
        <taxon>Oscillospiraceae</taxon>
        <taxon>Pseudobacteroides</taxon>
    </lineage>
</organism>
<proteinExistence type="predicted"/>
<dbReference type="PANTHER" id="PTHR45138:SF9">
    <property type="entry name" value="DIGUANYLATE CYCLASE DGCM-RELATED"/>
    <property type="match status" value="1"/>
</dbReference>
<dbReference type="Gene3D" id="3.30.70.270">
    <property type="match status" value="1"/>
</dbReference>
<dbReference type="InterPro" id="IPR029787">
    <property type="entry name" value="Nucleotide_cyclase"/>
</dbReference>
<keyword evidence="1" id="KW-1133">Transmembrane helix</keyword>
<dbReference type="InterPro" id="IPR050469">
    <property type="entry name" value="Diguanylate_Cyclase"/>
</dbReference>
<dbReference type="SUPFAM" id="SSF55073">
    <property type="entry name" value="Nucleotide cyclase"/>
    <property type="match status" value="1"/>
</dbReference>
<dbReference type="eggNOG" id="COG3706">
    <property type="taxonomic scope" value="Bacteria"/>
</dbReference>
<dbReference type="EMBL" id="LGTC01000001">
    <property type="protein sequence ID" value="KNY27489.1"/>
    <property type="molecule type" value="Genomic_DNA"/>
</dbReference>
<feature type="domain" description="GGDEF" evidence="2">
    <location>
        <begin position="281"/>
        <end position="416"/>
    </location>
</feature>
<reference evidence="4" key="1">
    <citation type="submission" date="2015-07" db="EMBL/GenBank/DDBJ databases">
        <title>Near-Complete Genome Sequence of the Cellulolytic Bacterium Bacteroides (Pseudobacteroides) cellulosolvens ATCC 35603.</title>
        <authorList>
            <person name="Dassa B."/>
            <person name="Utturkar S.M."/>
            <person name="Klingeman D.M."/>
            <person name="Hurt R.A."/>
            <person name="Keller M."/>
            <person name="Xu J."/>
            <person name="Reddy Y.H.K."/>
            <person name="Borovok I."/>
            <person name="Grinberg I.R."/>
            <person name="Lamed R."/>
            <person name="Zhivin O."/>
            <person name="Bayer E.A."/>
            <person name="Brown S.D."/>
        </authorList>
    </citation>
    <scope>NUCLEOTIDE SEQUENCE [LARGE SCALE GENOMIC DNA]</scope>
    <source>
        <strain evidence="4">DSM 2933</strain>
    </source>
</reference>
<accession>A0A0L6JNX8</accession>
<dbReference type="PANTHER" id="PTHR45138">
    <property type="entry name" value="REGULATORY COMPONENTS OF SENSORY TRANSDUCTION SYSTEM"/>
    <property type="match status" value="1"/>
</dbReference>
<dbReference type="InterPro" id="IPR000160">
    <property type="entry name" value="GGDEF_dom"/>
</dbReference>
<dbReference type="CDD" id="cd01949">
    <property type="entry name" value="GGDEF"/>
    <property type="match status" value="1"/>
</dbReference>
<dbReference type="GO" id="GO:0043709">
    <property type="term" value="P:cell adhesion involved in single-species biofilm formation"/>
    <property type="evidence" value="ECO:0007669"/>
    <property type="project" value="TreeGrafter"/>
</dbReference>
<dbReference type="Proteomes" id="UP000036923">
    <property type="component" value="Unassembled WGS sequence"/>
</dbReference>
<dbReference type="PROSITE" id="PS50887">
    <property type="entry name" value="GGDEF"/>
    <property type="match status" value="1"/>
</dbReference>
<protein>
    <submittedName>
        <fullName evidence="3">Diguanylate cyclase</fullName>
    </submittedName>
</protein>
<feature type="transmembrane region" description="Helical" evidence="1">
    <location>
        <begin position="12"/>
        <end position="37"/>
    </location>
</feature>
<sequence>MLAKNRAPEKGKIGFLAILFISLALCLSIGTAAFIFMNSYFDQHKTDQIALHMPFVVLTSVSTFIIFVLLGIIFNRITIERTYVRELKNFKDFTDSIHNAQSEREVYERMYEFICRTVTVNNITLFYKNTIPVEGMDNNLENPWQRLGHEKVPLCNMSPSKCPVIRTGRECRIVSIQNGIKCAYQLNEYKQGSYVCLTIVSIDSPQSILQLYSQYENEFNDALIHKIKSYTEIAKTLIKSRRKISTLDKSSKYDNLTKVYNRGYFVEFLKKQVEIALYSKENLSIMILDIDFFKKINDTYGHFAGDHVLALFAKLVVKEVRVTDLVARYGGEEFVVVLPSTDVVTAYDVAERVRQAVEKAYMPPYGDIDIPSISCSIGVSTLPLYSNNKDDLIKTADLALYQAKRDGRNMTKVYDKTMAMIKKE</sequence>
<dbReference type="PATRIC" id="fig|398512.5.peg.2892"/>